<dbReference type="EMBL" id="JAVVDO010000041">
    <property type="protein sequence ID" value="MDT8332991.1"/>
    <property type="molecule type" value="Genomic_DNA"/>
</dbReference>
<accession>A0ABU3MJ05</accession>
<protein>
    <submittedName>
        <fullName evidence="1">Uncharacterized protein</fullName>
    </submittedName>
</protein>
<sequence length="698" mass="73346">MADRDFSQAATLNDGVRGRLLDALYDNVYKGQISREDYDQRMGSKSDYEVADSAYKGMYQHVSRDEYNRRVGLTSASGSTQNAIASGVTFGLMDEAAGVGAGVGSFLRGEGFGKGYSDQTRVQRENAEIYRQNNPYLGTGLEVAGGLATGGPALARGGTAVAGATPSAGRTVATAAGMGAAQGAGQGEGLEDRLVGAGAGAALGAGMAAVVPLAIRMGGGIIGKAMQATGMANDDATASRLLLKALEDDGMTPRQAVERLTAWQREGAKPETLFDIGGENTRRLARAAAGRTGPGTDQAVTMLAERQADQAGRVAGDVQQHLGQNADDFFTQRSDLLQKRAQDAAPLYEKAFSAPAPTSDKLQAVLDDPIAQAGLAKGLRIQRLENTARAARGEARLPTEDTAIAFGDDGVPKFVGVPNMRSLDAIKRGLDETIEAARDGTTGKVQWTQELRAVDGVRRELVNLLDNGNPAYAEARAAYAGPSQSMDAMARGRGIFSMRDADTAKAAAEAARNPGDADFFRMGVAQAIQERVASGADGADAIKRIFGSPAKRALLRASFPDQKSYDAFAASMRREAAMYRNAQFVSPKTGSQTAMRMADDEDLSGQALSFAADAATGGLRGAVWNAGQRALSQARGMTPEVSNALVQRLFTSEPDQIVNTLRHLGTTRVRNALAQREAMRRAGRIYPALTSGTMAGVE</sequence>
<evidence type="ECO:0000313" key="1">
    <source>
        <dbReference type="EMBL" id="MDT8332991.1"/>
    </source>
</evidence>
<name>A0ABU3MJ05_9PROT</name>
<comment type="caution">
    <text evidence="1">The sequence shown here is derived from an EMBL/GenBank/DDBJ whole genome shotgun (WGS) entry which is preliminary data.</text>
</comment>
<dbReference type="RefSeq" id="WP_314284008.1">
    <property type="nucleotide sequence ID" value="NZ_JAVVDO010000041.1"/>
</dbReference>
<dbReference type="Proteomes" id="UP001258945">
    <property type="component" value="Unassembled WGS sequence"/>
</dbReference>
<evidence type="ECO:0000313" key="2">
    <source>
        <dbReference type="Proteomes" id="UP001258945"/>
    </source>
</evidence>
<organism evidence="1 2">
    <name type="scientific">Roseomonas gilardii</name>
    <dbReference type="NCBI Taxonomy" id="257708"/>
    <lineage>
        <taxon>Bacteria</taxon>
        <taxon>Pseudomonadati</taxon>
        <taxon>Pseudomonadota</taxon>
        <taxon>Alphaproteobacteria</taxon>
        <taxon>Acetobacterales</taxon>
        <taxon>Roseomonadaceae</taxon>
        <taxon>Roseomonas</taxon>
    </lineage>
</organism>
<keyword evidence="2" id="KW-1185">Reference proteome</keyword>
<proteinExistence type="predicted"/>
<gene>
    <name evidence="1" type="ORF">RQ831_18215</name>
</gene>
<reference evidence="1 2" key="1">
    <citation type="journal article" date="2019" name="Microb. Pathog.">
        <title>Comparison of VITEK 2, MALDI-TOF MS, 16S rRNA gene sequencing, and whole-genome sequencing for identification of Roseomonas mucosa.</title>
        <authorList>
            <person name="Rudolph W.W."/>
            <person name="Gunzer F."/>
            <person name="Trauth M."/>
            <person name="Bunk B."/>
            <person name="Bigge R."/>
            <person name="Schrottner P."/>
        </authorList>
    </citation>
    <scope>NUCLEOTIDE SEQUENCE [LARGE SCALE GENOMIC DNA]</scope>
    <source>
        <strain evidence="1 2">DSM 103800</strain>
    </source>
</reference>